<evidence type="ECO:0000313" key="2">
    <source>
        <dbReference type="Proteomes" id="UP000763641"/>
    </source>
</evidence>
<name>A0ABS2D2T8_9SPHN</name>
<protein>
    <submittedName>
        <fullName evidence="1">DUF465 domain-containing protein</fullName>
    </submittedName>
</protein>
<dbReference type="EMBL" id="JAFEMC010000001">
    <property type="protein sequence ID" value="MBM6575241.1"/>
    <property type="molecule type" value="Genomic_DNA"/>
</dbReference>
<sequence length="69" mass="7830">MGTQVDDTQLIARLDVLRQDHRDLDAAIAALAIVPVPDQLQLARFKKRKLRLRDEIAMLEDQLVPDIIA</sequence>
<keyword evidence="2" id="KW-1185">Reference proteome</keyword>
<reference evidence="1 2" key="1">
    <citation type="submission" date="2020-12" db="EMBL/GenBank/DDBJ databases">
        <title>Sphingomonas sp.</title>
        <authorList>
            <person name="Kim M.K."/>
        </authorList>
    </citation>
    <scope>NUCLEOTIDE SEQUENCE [LARGE SCALE GENOMIC DNA]</scope>
    <source>
        <strain evidence="1 2">BT552</strain>
    </source>
</reference>
<evidence type="ECO:0000313" key="1">
    <source>
        <dbReference type="EMBL" id="MBM6575241.1"/>
    </source>
</evidence>
<organism evidence="1 2">
    <name type="scientific">Sphingomonas longa</name>
    <dbReference type="NCBI Taxonomy" id="2778730"/>
    <lineage>
        <taxon>Bacteria</taxon>
        <taxon>Pseudomonadati</taxon>
        <taxon>Pseudomonadota</taxon>
        <taxon>Alphaproteobacteria</taxon>
        <taxon>Sphingomonadales</taxon>
        <taxon>Sphingomonadaceae</taxon>
        <taxon>Sphingomonas</taxon>
    </lineage>
</organism>
<accession>A0ABS2D2T8</accession>
<dbReference type="InterPro" id="IPR038444">
    <property type="entry name" value="DUF465_sf"/>
</dbReference>
<dbReference type="InterPro" id="IPR007420">
    <property type="entry name" value="DUF465"/>
</dbReference>
<dbReference type="Pfam" id="PF04325">
    <property type="entry name" value="DUF465"/>
    <property type="match status" value="1"/>
</dbReference>
<gene>
    <name evidence="1" type="ORF">ILT43_02575</name>
</gene>
<dbReference type="Proteomes" id="UP000763641">
    <property type="component" value="Unassembled WGS sequence"/>
</dbReference>
<comment type="caution">
    <text evidence="1">The sequence shown here is derived from an EMBL/GenBank/DDBJ whole genome shotgun (WGS) entry which is preliminary data.</text>
</comment>
<dbReference type="Gene3D" id="6.10.280.50">
    <property type="match status" value="1"/>
</dbReference>
<proteinExistence type="predicted"/>